<dbReference type="Proteomes" id="UP000683000">
    <property type="component" value="Unassembled WGS sequence"/>
</dbReference>
<protein>
    <submittedName>
        <fullName evidence="1">Uncharacterized protein</fullName>
    </submittedName>
</protein>
<comment type="caution">
    <text evidence="1">The sequence shown here is derived from an EMBL/GenBank/DDBJ whole genome shotgun (WGS) entry which is preliminary data.</text>
</comment>
<evidence type="ECO:0000313" key="2">
    <source>
        <dbReference type="Proteomes" id="UP000683000"/>
    </source>
</evidence>
<gene>
    <name evidence="1" type="ORF">JVT61DRAFT_3003</name>
</gene>
<sequence length="62" mass="6994">MTEPAKEVPTDADFMAAWDSMENANVRGWCEASLDMIVRLLQSLQYRMRVIATDQPPFEGGC</sequence>
<name>A0A8I2YNK9_9AGAM</name>
<organism evidence="1 2">
    <name type="scientific">Boletus reticuloceps</name>
    <dbReference type="NCBI Taxonomy" id="495285"/>
    <lineage>
        <taxon>Eukaryota</taxon>
        <taxon>Fungi</taxon>
        <taxon>Dikarya</taxon>
        <taxon>Basidiomycota</taxon>
        <taxon>Agaricomycotina</taxon>
        <taxon>Agaricomycetes</taxon>
        <taxon>Agaricomycetidae</taxon>
        <taxon>Boletales</taxon>
        <taxon>Boletineae</taxon>
        <taxon>Boletaceae</taxon>
        <taxon>Boletoideae</taxon>
        <taxon>Boletus</taxon>
    </lineage>
</organism>
<dbReference type="OrthoDB" id="29308at2759"/>
<keyword evidence="2" id="KW-1185">Reference proteome</keyword>
<accession>A0A8I2YNK9</accession>
<dbReference type="EMBL" id="JAGFBS010000014">
    <property type="protein sequence ID" value="KAG6375445.1"/>
    <property type="molecule type" value="Genomic_DNA"/>
</dbReference>
<evidence type="ECO:0000313" key="1">
    <source>
        <dbReference type="EMBL" id="KAG6375445.1"/>
    </source>
</evidence>
<proteinExistence type="predicted"/>
<dbReference type="AlphaFoldDB" id="A0A8I2YNK9"/>
<reference evidence="1" key="1">
    <citation type="submission" date="2021-03" db="EMBL/GenBank/DDBJ databases">
        <title>Evolutionary innovations through gain and loss of genes in the ectomycorrhizal Boletales.</title>
        <authorList>
            <person name="Wu G."/>
            <person name="Miyauchi S."/>
            <person name="Morin E."/>
            <person name="Yang Z.-L."/>
            <person name="Xu J."/>
            <person name="Martin F.M."/>
        </authorList>
    </citation>
    <scope>NUCLEOTIDE SEQUENCE</scope>
    <source>
        <strain evidence="1">BR01</strain>
    </source>
</reference>